<protein>
    <recommendedName>
        <fullName evidence="2">2-hydroxyglutaryl-CoA dehydratase</fullName>
    </recommendedName>
</protein>
<evidence type="ECO:0000313" key="1">
    <source>
        <dbReference type="EMBL" id="KUG23316.1"/>
    </source>
</evidence>
<accession>A0A0W8FRC6</accession>
<dbReference type="AlphaFoldDB" id="A0A0W8FRC6"/>
<evidence type="ECO:0008006" key="2">
    <source>
        <dbReference type="Google" id="ProtNLM"/>
    </source>
</evidence>
<proteinExistence type="predicted"/>
<name>A0A0W8FRC6_9ZZZZ</name>
<sequence>MITAGIDIGSITAKAALFAEKSYTEIMCHATGNIRKVR</sequence>
<comment type="caution">
    <text evidence="1">The sequence shown here is derived from an EMBL/GenBank/DDBJ whole genome shotgun (WGS) entry which is preliminary data.</text>
</comment>
<reference evidence="1" key="1">
    <citation type="journal article" date="2015" name="Proc. Natl. Acad. Sci. U.S.A.">
        <title>Networks of energetic and metabolic interactions define dynamics in microbial communities.</title>
        <authorList>
            <person name="Embree M."/>
            <person name="Liu J.K."/>
            <person name="Al-Bassam M.M."/>
            <person name="Zengler K."/>
        </authorList>
    </citation>
    <scope>NUCLEOTIDE SEQUENCE</scope>
</reference>
<gene>
    <name evidence="1" type="ORF">ASZ90_006886</name>
</gene>
<dbReference type="EMBL" id="LNQE01000913">
    <property type="protein sequence ID" value="KUG23316.1"/>
    <property type="molecule type" value="Genomic_DNA"/>
</dbReference>
<organism evidence="1">
    <name type="scientific">hydrocarbon metagenome</name>
    <dbReference type="NCBI Taxonomy" id="938273"/>
    <lineage>
        <taxon>unclassified sequences</taxon>
        <taxon>metagenomes</taxon>
        <taxon>ecological metagenomes</taxon>
    </lineage>
</organism>